<keyword evidence="10" id="KW-1185">Reference proteome</keyword>
<name>A0A564Z777_HYMDI</name>
<evidence type="ECO:0000313" key="9">
    <source>
        <dbReference type="EMBL" id="VUZ55310.1"/>
    </source>
</evidence>
<keyword evidence="7" id="KW-0829">Tyrosine-protein kinase</keyword>
<dbReference type="EC" id="2.7.10.2" evidence="1"/>
<keyword evidence="5" id="KW-0418">Kinase</keyword>
<evidence type="ECO:0000256" key="3">
    <source>
        <dbReference type="ARBA" id="ARBA00022679"/>
    </source>
</evidence>
<protein>
    <recommendedName>
        <fullName evidence="1">non-specific protein-tyrosine kinase</fullName>
        <ecNumber evidence="1">2.7.10.2</ecNumber>
    </recommendedName>
</protein>
<keyword evidence="4" id="KW-0547">Nucleotide-binding</keyword>
<reference evidence="9 10" key="1">
    <citation type="submission" date="2019-07" db="EMBL/GenBank/DDBJ databases">
        <authorList>
            <person name="Jastrzebski P J."/>
            <person name="Paukszto L."/>
            <person name="Jastrzebski P J."/>
        </authorList>
    </citation>
    <scope>NUCLEOTIDE SEQUENCE [LARGE SCALE GENOMIC DNA]</scope>
    <source>
        <strain evidence="9 10">WMS-il1</strain>
    </source>
</reference>
<dbReference type="AlphaFoldDB" id="A0A564Z777"/>
<evidence type="ECO:0000313" key="10">
    <source>
        <dbReference type="Proteomes" id="UP000321570"/>
    </source>
</evidence>
<dbReference type="EMBL" id="CABIJS010000690">
    <property type="protein sequence ID" value="VUZ55310.1"/>
    <property type="molecule type" value="Genomic_DNA"/>
</dbReference>
<evidence type="ECO:0000256" key="6">
    <source>
        <dbReference type="ARBA" id="ARBA00022840"/>
    </source>
</evidence>
<dbReference type="GO" id="GO:0004715">
    <property type="term" value="F:non-membrane spanning protein tyrosine kinase activity"/>
    <property type="evidence" value="ECO:0007669"/>
    <property type="project" value="UniProtKB-EC"/>
</dbReference>
<dbReference type="GO" id="GO:0005524">
    <property type="term" value="F:ATP binding"/>
    <property type="evidence" value="ECO:0007669"/>
    <property type="project" value="UniProtKB-KW"/>
</dbReference>
<gene>
    <name evidence="9" type="ORF">WMSIL1_LOCUS13145</name>
</gene>
<accession>A0A564Z777</accession>
<proteinExistence type="predicted"/>
<feature type="domain" description="ACK/TNK-like SAM" evidence="8">
    <location>
        <begin position="76"/>
        <end position="111"/>
    </location>
</feature>
<evidence type="ECO:0000256" key="4">
    <source>
        <dbReference type="ARBA" id="ARBA00022741"/>
    </source>
</evidence>
<evidence type="ECO:0000256" key="5">
    <source>
        <dbReference type="ARBA" id="ARBA00022777"/>
    </source>
</evidence>
<sequence>MIDDSGAMLNEFLIYVDLADCRPQLGQIGVCRFDHLCTLPKKALEPVLPNPAVDRILANVDKFAAHCPKREKYPPLKDFLEKLQLTDIQEELEDRLKISRVEHLQYATEED</sequence>
<evidence type="ECO:0000256" key="7">
    <source>
        <dbReference type="ARBA" id="ARBA00023137"/>
    </source>
</evidence>
<dbReference type="Pfam" id="PF22931">
    <property type="entry name" value="SAM_TNK"/>
    <property type="match status" value="1"/>
</dbReference>
<keyword evidence="2" id="KW-0728">SH3 domain</keyword>
<dbReference type="Proteomes" id="UP000321570">
    <property type="component" value="Unassembled WGS sequence"/>
</dbReference>
<keyword evidence="3" id="KW-0808">Transferase</keyword>
<evidence type="ECO:0000259" key="8">
    <source>
        <dbReference type="Pfam" id="PF22931"/>
    </source>
</evidence>
<keyword evidence="6" id="KW-0067">ATP-binding</keyword>
<organism evidence="9 10">
    <name type="scientific">Hymenolepis diminuta</name>
    <name type="common">Rat tapeworm</name>
    <dbReference type="NCBI Taxonomy" id="6216"/>
    <lineage>
        <taxon>Eukaryota</taxon>
        <taxon>Metazoa</taxon>
        <taxon>Spiralia</taxon>
        <taxon>Lophotrochozoa</taxon>
        <taxon>Platyhelminthes</taxon>
        <taxon>Cestoda</taxon>
        <taxon>Eucestoda</taxon>
        <taxon>Cyclophyllidea</taxon>
        <taxon>Hymenolepididae</taxon>
        <taxon>Hymenolepis</taxon>
    </lineage>
</organism>
<dbReference type="InterPro" id="IPR055175">
    <property type="entry name" value="ACK/TNK-like_SAM"/>
</dbReference>
<evidence type="ECO:0000256" key="1">
    <source>
        <dbReference type="ARBA" id="ARBA00011903"/>
    </source>
</evidence>
<evidence type="ECO:0000256" key="2">
    <source>
        <dbReference type="ARBA" id="ARBA00022443"/>
    </source>
</evidence>